<sequence length="334" mass="35387">MTLDADVLVDRRRLRRSASFWRALAVIAIAATVAAVAIAFGVGDGLVGKNTPHIARLPIEGVITDDRRTVEMIEDLTDNDAVKAVILYVNSPGGSTTGGEVTYNALRELAEKKPLVAQIGTLGASAGYLIALASDHIVAHRTSLTGSIGVLMQYGQVYEMLDSLGIQVDTVQSGPLKAEPSPFSEPPQAAIDMLQGIIGDSYDWFLGLVVERRNMDDATARGLADGRVFTGHQALEAKLIDALGGERAAVDWLSSEKSIDPELPVRTWSLENDLEDLPFSARIAHGITHGVLTATGLDRALPLNIGGGGQLDGLVSLWHGPSVPDTGGRQGRAQ</sequence>
<comment type="similarity">
    <text evidence="1">Belongs to the peptidase S49 family.</text>
</comment>
<keyword evidence="4" id="KW-0720">Serine protease</keyword>
<evidence type="ECO:0000256" key="4">
    <source>
        <dbReference type="ARBA" id="ARBA00022825"/>
    </source>
</evidence>
<dbReference type="GO" id="GO:0006508">
    <property type="term" value="P:proteolysis"/>
    <property type="evidence" value="ECO:0007669"/>
    <property type="project" value="UniProtKB-KW"/>
</dbReference>
<dbReference type="InterPro" id="IPR002142">
    <property type="entry name" value="Peptidase_S49"/>
</dbReference>
<evidence type="ECO:0000256" key="3">
    <source>
        <dbReference type="ARBA" id="ARBA00022801"/>
    </source>
</evidence>
<keyword evidence="3 7" id="KW-0378">Hydrolase</keyword>
<dbReference type="InterPro" id="IPR004635">
    <property type="entry name" value="Pept_S49_SppA"/>
</dbReference>
<dbReference type="Proteomes" id="UP001229244">
    <property type="component" value="Unassembled WGS sequence"/>
</dbReference>
<dbReference type="PANTHER" id="PTHR42987">
    <property type="entry name" value="PEPTIDASE S49"/>
    <property type="match status" value="1"/>
</dbReference>
<accession>A0AAE4AQK4</accession>
<dbReference type="EMBL" id="JAUSUL010000001">
    <property type="protein sequence ID" value="MDQ0314186.1"/>
    <property type="molecule type" value="Genomic_DNA"/>
</dbReference>
<evidence type="ECO:0000256" key="1">
    <source>
        <dbReference type="ARBA" id="ARBA00008683"/>
    </source>
</evidence>
<dbReference type="Pfam" id="PF01343">
    <property type="entry name" value="Peptidase_S49"/>
    <property type="match status" value="1"/>
</dbReference>
<dbReference type="RefSeq" id="WP_306883963.1">
    <property type="nucleotide sequence ID" value="NZ_JAUSUL010000001.1"/>
</dbReference>
<dbReference type="EC" id="3.4.21.-" evidence="7"/>
<evidence type="ECO:0000313" key="7">
    <source>
        <dbReference type="EMBL" id="MDQ0314186.1"/>
    </source>
</evidence>
<dbReference type="PANTHER" id="PTHR42987:SF6">
    <property type="entry name" value="PROTEINASE IV"/>
    <property type="match status" value="1"/>
</dbReference>
<evidence type="ECO:0000313" key="8">
    <source>
        <dbReference type="Proteomes" id="UP001229244"/>
    </source>
</evidence>
<keyword evidence="5" id="KW-1133">Transmembrane helix</keyword>
<reference evidence="7" key="1">
    <citation type="submission" date="2023-07" db="EMBL/GenBank/DDBJ databases">
        <title>Genomic Encyclopedia of Type Strains, Phase IV (KMG-IV): sequencing the most valuable type-strain genomes for metagenomic binning, comparative biology and taxonomic classification.</title>
        <authorList>
            <person name="Goeker M."/>
        </authorList>
    </citation>
    <scope>NUCLEOTIDE SEQUENCE</scope>
    <source>
        <strain evidence="7">DSM 21202</strain>
    </source>
</reference>
<name>A0AAE4AQK4_9HYPH</name>
<evidence type="ECO:0000256" key="2">
    <source>
        <dbReference type="ARBA" id="ARBA00022670"/>
    </source>
</evidence>
<dbReference type="AlphaFoldDB" id="A0AAE4AQK4"/>
<keyword evidence="5" id="KW-0472">Membrane</keyword>
<keyword evidence="2 7" id="KW-0645">Protease</keyword>
<dbReference type="GO" id="GO:0008236">
    <property type="term" value="F:serine-type peptidase activity"/>
    <property type="evidence" value="ECO:0007669"/>
    <property type="project" value="UniProtKB-KW"/>
</dbReference>
<keyword evidence="5" id="KW-0812">Transmembrane</keyword>
<evidence type="ECO:0000256" key="5">
    <source>
        <dbReference type="SAM" id="Phobius"/>
    </source>
</evidence>
<dbReference type="InterPro" id="IPR047272">
    <property type="entry name" value="S49_SppA_C"/>
</dbReference>
<feature type="domain" description="Peptidase S49" evidence="6">
    <location>
        <begin position="109"/>
        <end position="259"/>
    </location>
</feature>
<dbReference type="Gene3D" id="6.20.330.10">
    <property type="match status" value="1"/>
</dbReference>
<comment type="caution">
    <text evidence="7">The sequence shown here is derived from an EMBL/GenBank/DDBJ whole genome shotgun (WGS) entry which is preliminary data.</text>
</comment>
<dbReference type="CDD" id="cd07023">
    <property type="entry name" value="S49_Sppa_N_C"/>
    <property type="match status" value="1"/>
</dbReference>
<keyword evidence="8" id="KW-1185">Reference proteome</keyword>
<evidence type="ECO:0000259" key="6">
    <source>
        <dbReference type="Pfam" id="PF01343"/>
    </source>
</evidence>
<dbReference type="InterPro" id="IPR029045">
    <property type="entry name" value="ClpP/crotonase-like_dom_sf"/>
</dbReference>
<feature type="transmembrane region" description="Helical" evidence="5">
    <location>
        <begin position="20"/>
        <end position="42"/>
    </location>
</feature>
<proteinExistence type="inferred from homology"/>
<dbReference type="SUPFAM" id="SSF52096">
    <property type="entry name" value="ClpP/crotonase"/>
    <property type="match status" value="1"/>
</dbReference>
<dbReference type="Gene3D" id="3.90.226.10">
    <property type="entry name" value="2-enoyl-CoA Hydratase, Chain A, domain 1"/>
    <property type="match status" value="1"/>
</dbReference>
<organism evidence="7 8">
    <name type="scientific">Amorphus orientalis</name>
    <dbReference type="NCBI Taxonomy" id="649198"/>
    <lineage>
        <taxon>Bacteria</taxon>
        <taxon>Pseudomonadati</taxon>
        <taxon>Pseudomonadota</taxon>
        <taxon>Alphaproteobacteria</taxon>
        <taxon>Hyphomicrobiales</taxon>
        <taxon>Amorphaceae</taxon>
        <taxon>Amorphus</taxon>
    </lineage>
</organism>
<dbReference type="NCBIfam" id="TIGR00706">
    <property type="entry name" value="SppA_dom"/>
    <property type="match status" value="1"/>
</dbReference>
<gene>
    <name evidence="7" type="ORF">J2S73_000623</name>
</gene>
<protein>
    <submittedName>
        <fullName evidence="7">Protease-4</fullName>
        <ecNumber evidence="7">3.4.21.-</ecNumber>
    </submittedName>
</protein>